<name>A0AA88P9M4_9TELE</name>
<accession>A0AA88P9M4</accession>
<reference evidence="2" key="1">
    <citation type="submission" date="2023-08" db="EMBL/GenBank/DDBJ databases">
        <title>Chromosome-level Genome Assembly of mud carp (Cirrhinus molitorella).</title>
        <authorList>
            <person name="Liu H."/>
        </authorList>
    </citation>
    <scope>NUCLEOTIDE SEQUENCE</scope>
    <source>
        <strain evidence="2">Prfri</strain>
        <tissue evidence="2">Muscle</tissue>
    </source>
</reference>
<feature type="region of interest" description="Disordered" evidence="1">
    <location>
        <begin position="159"/>
        <end position="181"/>
    </location>
</feature>
<comment type="caution">
    <text evidence="2">The sequence shown here is derived from an EMBL/GenBank/DDBJ whole genome shotgun (WGS) entry which is preliminary data.</text>
</comment>
<dbReference type="EMBL" id="JAUYZG010000022">
    <property type="protein sequence ID" value="KAK2872922.1"/>
    <property type="molecule type" value="Genomic_DNA"/>
</dbReference>
<sequence length="181" mass="20061">MRSLFPVLSMEERGNAEQITRQAEDVAQQIIQQEGQSTGSVQEVTSRHSSKGPKDPKKVGQIVYLRKPWVASHPILGDRDSIDYSYRGTGGRRSHQVNRVDLRPCGQISNQVALRKKAEPNLEVDEASTGDVDKESLEEDIVLLECTCPNVDESLICTEAENEKGDSEVPPCEGEGVSRER</sequence>
<evidence type="ECO:0000313" key="2">
    <source>
        <dbReference type="EMBL" id="KAK2872922.1"/>
    </source>
</evidence>
<protein>
    <submittedName>
        <fullName evidence="2">Uncharacterized protein</fullName>
    </submittedName>
</protein>
<evidence type="ECO:0000313" key="3">
    <source>
        <dbReference type="Proteomes" id="UP001187343"/>
    </source>
</evidence>
<dbReference type="AlphaFoldDB" id="A0AA88P9M4"/>
<gene>
    <name evidence="2" type="ORF">Q8A67_022819</name>
</gene>
<organism evidence="2 3">
    <name type="scientific">Cirrhinus molitorella</name>
    <name type="common">mud carp</name>
    <dbReference type="NCBI Taxonomy" id="172907"/>
    <lineage>
        <taxon>Eukaryota</taxon>
        <taxon>Metazoa</taxon>
        <taxon>Chordata</taxon>
        <taxon>Craniata</taxon>
        <taxon>Vertebrata</taxon>
        <taxon>Euteleostomi</taxon>
        <taxon>Actinopterygii</taxon>
        <taxon>Neopterygii</taxon>
        <taxon>Teleostei</taxon>
        <taxon>Ostariophysi</taxon>
        <taxon>Cypriniformes</taxon>
        <taxon>Cyprinidae</taxon>
        <taxon>Labeoninae</taxon>
        <taxon>Labeonini</taxon>
        <taxon>Cirrhinus</taxon>
    </lineage>
</organism>
<proteinExistence type="predicted"/>
<dbReference type="Proteomes" id="UP001187343">
    <property type="component" value="Unassembled WGS sequence"/>
</dbReference>
<feature type="compositionally biased region" description="Polar residues" evidence="1">
    <location>
        <begin position="31"/>
        <end position="44"/>
    </location>
</feature>
<feature type="region of interest" description="Disordered" evidence="1">
    <location>
        <begin position="1"/>
        <end position="20"/>
    </location>
</feature>
<evidence type="ECO:0000256" key="1">
    <source>
        <dbReference type="SAM" id="MobiDB-lite"/>
    </source>
</evidence>
<feature type="region of interest" description="Disordered" evidence="1">
    <location>
        <begin position="31"/>
        <end position="58"/>
    </location>
</feature>
<keyword evidence="3" id="KW-1185">Reference proteome</keyword>